<protein>
    <submittedName>
        <fullName evidence="2">Uncharacterized protein</fullName>
    </submittedName>
</protein>
<dbReference type="EMBL" id="CAINUL010000015">
    <property type="protein sequence ID" value="CAD0112349.1"/>
    <property type="molecule type" value="Genomic_DNA"/>
</dbReference>
<gene>
    <name evidence="2" type="ORF">AWRI4620_LOCUS6604</name>
</gene>
<comment type="caution">
    <text evidence="2">The sequence shown here is derived from an EMBL/GenBank/DDBJ whole genome shotgun (WGS) entry which is preliminary data.</text>
</comment>
<dbReference type="AlphaFoldDB" id="A0A9N8KK43"/>
<accession>A0A9N8KK43</accession>
<evidence type="ECO:0000256" key="1">
    <source>
        <dbReference type="SAM" id="MobiDB-lite"/>
    </source>
</evidence>
<evidence type="ECO:0000313" key="2">
    <source>
        <dbReference type="EMBL" id="CAD0112349.1"/>
    </source>
</evidence>
<feature type="compositionally biased region" description="Low complexity" evidence="1">
    <location>
        <begin position="13"/>
        <end position="49"/>
    </location>
</feature>
<reference evidence="2" key="1">
    <citation type="submission" date="2020-06" db="EMBL/GenBank/DDBJ databases">
        <authorList>
            <person name="Onetto C."/>
        </authorList>
    </citation>
    <scope>NUCLEOTIDE SEQUENCE</scope>
</reference>
<sequence length="120" mass="13547">MSTIRTIPPEPDNPNLTNTTNTRPSTPLPSASSPTSHTSTPTTVATLTPNGHHRASPSRDPSRPKPRQPTPLHPYQSRRQPKQPNPQDSEASMAAPQDWPEVKRAWWKRAWSWLRGWGFR</sequence>
<evidence type="ECO:0000313" key="3">
    <source>
        <dbReference type="Proteomes" id="UP000745764"/>
    </source>
</evidence>
<name>A0A9N8KK43_9PEZI</name>
<proteinExistence type="predicted"/>
<organism evidence="2 3">
    <name type="scientific">Aureobasidium uvarum</name>
    <dbReference type="NCBI Taxonomy" id="2773716"/>
    <lineage>
        <taxon>Eukaryota</taxon>
        <taxon>Fungi</taxon>
        <taxon>Dikarya</taxon>
        <taxon>Ascomycota</taxon>
        <taxon>Pezizomycotina</taxon>
        <taxon>Dothideomycetes</taxon>
        <taxon>Dothideomycetidae</taxon>
        <taxon>Dothideales</taxon>
        <taxon>Saccotheciaceae</taxon>
        <taxon>Aureobasidium</taxon>
    </lineage>
</organism>
<feature type="region of interest" description="Disordered" evidence="1">
    <location>
        <begin position="1"/>
        <end position="101"/>
    </location>
</feature>
<dbReference type="OrthoDB" id="3938645at2759"/>
<dbReference type="Proteomes" id="UP000745764">
    <property type="component" value="Unassembled WGS sequence"/>
</dbReference>
<keyword evidence="3" id="KW-1185">Reference proteome</keyword>